<comment type="similarity">
    <text evidence="2 6">Belongs to the nematode receptor-like protein srg family.</text>
</comment>
<evidence type="ECO:0000256" key="6">
    <source>
        <dbReference type="RuleBase" id="RU280813"/>
    </source>
</evidence>
<dbReference type="PROSITE" id="PS51257">
    <property type="entry name" value="PROKAR_LIPOPROTEIN"/>
    <property type="match status" value="1"/>
</dbReference>
<keyword evidence="8" id="KW-1185">Reference proteome</keyword>
<evidence type="ECO:0000256" key="1">
    <source>
        <dbReference type="ARBA" id="ARBA00004141"/>
    </source>
</evidence>
<dbReference type="InterPro" id="IPR000609">
    <property type="entry name" value="7TM_GPCR_serpentine_rcpt_Srg"/>
</dbReference>
<dbReference type="AlphaFoldDB" id="A0A8R1IPA1"/>
<proteinExistence type="inferred from homology"/>
<evidence type="ECO:0000256" key="3">
    <source>
        <dbReference type="ARBA" id="ARBA00022692"/>
    </source>
</evidence>
<dbReference type="GO" id="GO:0004888">
    <property type="term" value="F:transmembrane signaling receptor activity"/>
    <property type="evidence" value="ECO:0007669"/>
    <property type="project" value="InterPro"/>
</dbReference>
<dbReference type="GO" id="GO:0016020">
    <property type="term" value="C:membrane"/>
    <property type="evidence" value="ECO:0007669"/>
    <property type="project" value="UniProtKB-SubCell"/>
</dbReference>
<dbReference type="EnsemblMetazoa" id="CJA39101.1">
    <property type="protein sequence ID" value="CJA39101.1"/>
    <property type="gene ID" value="WBGene00214948"/>
</dbReference>
<keyword evidence="3" id="KW-0812">Transmembrane</keyword>
<evidence type="ECO:0000256" key="5">
    <source>
        <dbReference type="ARBA" id="ARBA00023136"/>
    </source>
</evidence>
<organism evidence="7 8">
    <name type="scientific">Caenorhabditis japonica</name>
    <dbReference type="NCBI Taxonomy" id="281687"/>
    <lineage>
        <taxon>Eukaryota</taxon>
        <taxon>Metazoa</taxon>
        <taxon>Ecdysozoa</taxon>
        <taxon>Nematoda</taxon>
        <taxon>Chromadorea</taxon>
        <taxon>Rhabditida</taxon>
        <taxon>Rhabditina</taxon>
        <taxon>Rhabditomorpha</taxon>
        <taxon>Rhabditoidea</taxon>
        <taxon>Rhabditidae</taxon>
        <taxon>Peloderinae</taxon>
        <taxon>Caenorhabditis</taxon>
    </lineage>
</organism>
<dbReference type="GO" id="GO:0007606">
    <property type="term" value="P:sensory perception of chemical stimulus"/>
    <property type="evidence" value="ECO:0007669"/>
    <property type="project" value="UniProtKB-UniRule"/>
</dbReference>
<dbReference type="Pfam" id="PF02118">
    <property type="entry name" value="Srg"/>
    <property type="match status" value="1"/>
</dbReference>
<comment type="subcellular location">
    <subcellularLocation>
        <location evidence="1">Membrane</location>
        <topology evidence="1">Multi-pass membrane protein</topology>
    </subcellularLocation>
</comment>
<protein>
    <recommendedName>
        <fullName evidence="6">Serpentine receptor class gamma</fullName>
    </recommendedName>
</protein>
<reference evidence="7" key="2">
    <citation type="submission" date="2022-06" db="UniProtKB">
        <authorList>
            <consortium name="EnsemblMetazoa"/>
        </authorList>
    </citation>
    <scope>IDENTIFICATION</scope>
    <source>
        <strain evidence="7">DF5081</strain>
    </source>
</reference>
<keyword evidence="4" id="KW-1133">Transmembrane helix</keyword>
<sequence length="78" mass="8599">MLKNEAITDIIYLSEYVAIDLLNVGSPIIMIMACKQLRDHVFFIKSTENGDNNGTAISFTKASSSNLYNNYVGHGTPN</sequence>
<reference evidence="8" key="1">
    <citation type="submission" date="2010-08" db="EMBL/GenBank/DDBJ databases">
        <authorList>
            <consortium name="Caenorhabditis japonica Sequencing Consortium"/>
            <person name="Wilson R.K."/>
        </authorList>
    </citation>
    <scope>NUCLEOTIDE SEQUENCE [LARGE SCALE GENOMIC DNA]</scope>
    <source>
        <strain evidence="8">DF5081</strain>
    </source>
</reference>
<evidence type="ECO:0000313" key="8">
    <source>
        <dbReference type="Proteomes" id="UP000005237"/>
    </source>
</evidence>
<evidence type="ECO:0000256" key="2">
    <source>
        <dbReference type="ARBA" id="ARBA00005692"/>
    </source>
</evidence>
<evidence type="ECO:0000256" key="4">
    <source>
        <dbReference type="ARBA" id="ARBA00022989"/>
    </source>
</evidence>
<name>A0A8R1IPA1_CAEJA</name>
<accession>A0A8R1IPA1</accession>
<keyword evidence="5" id="KW-0472">Membrane</keyword>
<evidence type="ECO:0000313" key="7">
    <source>
        <dbReference type="EnsemblMetazoa" id="CJA39101.1"/>
    </source>
</evidence>
<dbReference type="Proteomes" id="UP000005237">
    <property type="component" value="Unassembled WGS sequence"/>
</dbReference>